<evidence type="ECO:0000256" key="1">
    <source>
        <dbReference type="ARBA" id="ARBA00004141"/>
    </source>
</evidence>
<dbReference type="GO" id="GO:0005886">
    <property type="term" value="C:plasma membrane"/>
    <property type="evidence" value="ECO:0007669"/>
    <property type="project" value="TreeGrafter"/>
</dbReference>
<keyword evidence="9" id="KW-1185">Reference proteome</keyword>
<feature type="transmembrane region" description="Helical" evidence="6">
    <location>
        <begin position="73"/>
        <end position="99"/>
    </location>
</feature>
<feature type="transmembrane region" description="Helical" evidence="6">
    <location>
        <begin position="165"/>
        <end position="186"/>
    </location>
</feature>
<feature type="transmembrane region" description="Helical" evidence="6">
    <location>
        <begin position="294"/>
        <end position="316"/>
    </location>
</feature>
<feature type="transmembrane region" description="Helical" evidence="6">
    <location>
        <begin position="428"/>
        <end position="447"/>
    </location>
</feature>
<feature type="transmembrane region" description="Helical" evidence="6">
    <location>
        <begin position="547"/>
        <end position="566"/>
    </location>
</feature>
<dbReference type="InterPro" id="IPR020846">
    <property type="entry name" value="MFS_dom"/>
</dbReference>
<dbReference type="OrthoDB" id="10021397at2759"/>
<dbReference type="PANTHER" id="PTHR23501">
    <property type="entry name" value="MAJOR FACILITATOR SUPERFAMILY"/>
    <property type="match status" value="1"/>
</dbReference>
<feature type="region of interest" description="Disordered" evidence="5">
    <location>
        <begin position="1"/>
        <end position="62"/>
    </location>
</feature>
<dbReference type="GO" id="GO:0022857">
    <property type="term" value="F:transmembrane transporter activity"/>
    <property type="evidence" value="ECO:0007669"/>
    <property type="project" value="InterPro"/>
</dbReference>
<sequence length="583" mass="62443">MEPVASPTSPRGPVVEPAVDAAHETDGGLARPEEKPVMDVGQQQPPSSAKLEADETAETQSAPPKKKSLAFKLAFVGLALPLFVFQIDATCLSIALPAITAQLQASTLQSFWANLAYSLCGLVMQPIWASVSQAFGRKYPLFASLALFMVGSVVFALAQQMNTLIAGRVLQGLGGGGIDILTSVVLADMTTLEERSKYLGLMAMQTALGNILGPFVGALFSTYTTWRWIGWINLPFLGCGTLLLVFFLKLRPVPLGATLVSNLSRLDWIGMALIVIGTTLFCLPISWAGSLFPWASWQTLVPLLVGVATLVVFALYEAKPAAPIIPHRLFLSKTGNMALIGGFIHGTVLISLLQYLPLFYQAVEVKTAISSAVFLLPTVVVSVVLAAVSMTMIPLFGGYVWFLRLSWAITALGTGLLVLFRVRSPDAMLYGLPLLWGTGVSLLRLTLLPVQASIKHVDDEALATGTFFTIRMFGALVGLAISSAIFGTVFSASIRAADAASHLLTGALAPLRDASNAINFIRHLPGLDVPASTLNEVLGIYLKSFQAIFYTMTGLAVAGLVTSVFLEEIELKRKEDGHQRFED</sequence>
<dbReference type="InterPro" id="IPR011701">
    <property type="entry name" value="MFS"/>
</dbReference>
<evidence type="ECO:0000256" key="3">
    <source>
        <dbReference type="ARBA" id="ARBA00022989"/>
    </source>
</evidence>
<feature type="transmembrane region" description="Helical" evidence="6">
    <location>
        <begin position="141"/>
        <end position="159"/>
    </location>
</feature>
<feature type="transmembrane region" description="Helical" evidence="6">
    <location>
        <begin position="401"/>
        <end position="422"/>
    </location>
</feature>
<feature type="domain" description="Major facilitator superfamily (MFS) profile" evidence="7">
    <location>
        <begin position="74"/>
        <end position="571"/>
    </location>
</feature>
<comment type="subcellular location">
    <subcellularLocation>
        <location evidence="1">Membrane</location>
        <topology evidence="1">Multi-pass membrane protein</topology>
    </subcellularLocation>
</comment>
<evidence type="ECO:0000256" key="4">
    <source>
        <dbReference type="ARBA" id="ARBA00023136"/>
    </source>
</evidence>
<feature type="transmembrane region" description="Helical" evidence="6">
    <location>
        <begin position="111"/>
        <end position="129"/>
    </location>
</feature>
<feature type="transmembrane region" description="Helical" evidence="6">
    <location>
        <begin position="337"/>
        <end position="356"/>
    </location>
</feature>
<proteinExistence type="predicted"/>
<evidence type="ECO:0000256" key="6">
    <source>
        <dbReference type="SAM" id="Phobius"/>
    </source>
</evidence>
<accession>A0A8K0JA91</accession>
<keyword evidence="4 6" id="KW-0472">Membrane</keyword>
<feature type="transmembrane region" description="Helical" evidence="6">
    <location>
        <begin position="268"/>
        <end position="288"/>
    </location>
</feature>
<dbReference type="EMBL" id="SRPY01000222">
    <property type="protein sequence ID" value="KAG5926954.1"/>
    <property type="molecule type" value="Genomic_DNA"/>
</dbReference>
<feature type="transmembrane region" description="Helical" evidence="6">
    <location>
        <begin position="368"/>
        <end position="389"/>
    </location>
</feature>
<protein>
    <recommendedName>
        <fullName evidence="7">Major facilitator superfamily (MFS) profile domain-containing protein</fullName>
    </recommendedName>
</protein>
<dbReference type="SUPFAM" id="SSF103473">
    <property type="entry name" value="MFS general substrate transporter"/>
    <property type="match status" value="1"/>
</dbReference>
<evidence type="ECO:0000256" key="5">
    <source>
        <dbReference type="SAM" id="MobiDB-lite"/>
    </source>
</evidence>
<dbReference type="PANTHER" id="PTHR23501:SF156">
    <property type="entry name" value="TRANSPORTER, PUTATIVE-RELATED"/>
    <property type="match status" value="1"/>
</dbReference>
<feature type="compositionally biased region" description="Basic and acidic residues" evidence="5">
    <location>
        <begin position="21"/>
        <end position="37"/>
    </location>
</feature>
<name>A0A8K0JA91_9HYPO</name>
<dbReference type="Pfam" id="PF07690">
    <property type="entry name" value="MFS_1"/>
    <property type="match status" value="1"/>
</dbReference>
<evidence type="ECO:0000313" key="8">
    <source>
        <dbReference type="EMBL" id="KAG5926954.1"/>
    </source>
</evidence>
<dbReference type="AlphaFoldDB" id="A0A8K0JA91"/>
<feature type="transmembrane region" description="Helical" evidence="6">
    <location>
        <begin position="228"/>
        <end position="248"/>
    </location>
</feature>
<organism evidence="8 9">
    <name type="scientific">Claviceps africana</name>
    <dbReference type="NCBI Taxonomy" id="83212"/>
    <lineage>
        <taxon>Eukaryota</taxon>
        <taxon>Fungi</taxon>
        <taxon>Dikarya</taxon>
        <taxon>Ascomycota</taxon>
        <taxon>Pezizomycotina</taxon>
        <taxon>Sordariomycetes</taxon>
        <taxon>Hypocreomycetidae</taxon>
        <taxon>Hypocreales</taxon>
        <taxon>Clavicipitaceae</taxon>
        <taxon>Claviceps</taxon>
    </lineage>
</organism>
<keyword evidence="2 6" id="KW-0812">Transmembrane</keyword>
<keyword evidence="3 6" id="KW-1133">Transmembrane helix</keyword>
<dbReference type="Gene3D" id="1.20.1720.10">
    <property type="entry name" value="Multidrug resistance protein D"/>
    <property type="match status" value="1"/>
</dbReference>
<feature type="transmembrane region" description="Helical" evidence="6">
    <location>
        <begin position="468"/>
        <end position="494"/>
    </location>
</feature>
<comment type="caution">
    <text evidence="8">The sequence shown here is derived from an EMBL/GenBank/DDBJ whole genome shotgun (WGS) entry which is preliminary data.</text>
</comment>
<dbReference type="Proteomes" id="UP000811619">
    <property type="component" value="Unassembled WGS sequence"/>
</dbReference>
<dbReference type="PROSITE" id="PS50850">
    <property type="entry name" value="MFS"/>
    <property type="match status" value="1"/>
</dbReference>
<gene>
    <name evidence="8" type="ORF">E4U42_002773</name>
</gene>
<feature type="transmembrane region" description="Helical" evidence="6">
    <location>
        <begin position="198"/>
        <end position="222"/>
    </location>
</feature>
<evidence type="ECO:0000313" key="9">
    <source>
        <dbReference type="Proteomes" id="UP000811619"/>
    </source>
</evidence>
<evidence type="ECO:0000259" key="7">
    <source>
        <dbReference type="PROSITE" id="PS50850"/>
    </source>
</evidence>
<dbReference type="InterPro" id="IPR036259">
    <property type="entry name" value="MFS_trans_sf"/>
</dbReference>
<evidence type="ECO:0000256" key="2">
    <source>
        <dbReference type="ARBA" id="ARBA00022692"/>
    </source>
</evidence>
<reference evidence="8" key="1">
    <citation type="journal article" date="2020" name="bioRxiv">
        <title>Whole genome comparisons of ergot fungi reveals the divergence and evolution of species within the genus Claviceps are the result of varying mechanisms driving genome evolution and host range expansion.</title>
        <authorList>
            <person name="Wyka S.A."/>
            <person name="Mondo S.J."/>
            <person name="Liu M."/>
            <person name="Dettman J."/>
            <person name="Nalam V."/>
            <person name="Broders K.D."/>
        </authorList>
    </citation>
    <scope>NUCLEOTIDE SEQUENCE</scope>
    <source>
        <strain evidence="8">CCC 489</strain>
    </source>
</reference>